<accession>A0A6A6F027</accession>
<organism evidence="1 2">
    <name type="scientific">Cercospora zeae-maydis SCOH1-5</name>
    <dbReference type="NCBI Taxonomy" id="717836"/>
    <lineage>
        <taxon>Eukaryota</taxon>
        <taxon>Fungi</taxon>
        <taxon>Dikarya</taxon>
        <taxon>Ascomycota</taxon>
        <taxon>Pezizomycotina</taxon>
        <taxon>Dothideomycetes</taxon>
        <taxon>Dothideomycetidae</taxon>
        <taxon>Mycosphaerellales</taxon>
        <taxon>Mycosphaerellaceae</taxon>
        <taxon>Cercospora</taxon>
    </lineage>
</organism>
<gene>
    <name evidence="1" type="ORF">CERZMDRAFT_103264</name>
</gene>
<evidence type="ECO:0000313" key="2">
    <source>
        <dbReference type="Proteomes" id="UP000799539"/>
    </source>
</evidence>
<sequence length="103" mass="11003">MLQSPGFAARTSVPVYAGCTQVGIQAAMVALLELELPQFGTRSALCRSPMNINIPNIDGMPGLENVLDMAGECFRRTSKPICIRFLAHDLPNTILLTPGNGTS</sequence>
<protein>
    <submittedName>
        <fullName evidence="1">Uncharacterized protein</fullName>
    </submittedName>
</protein>
<dbReference type="EMBL" id="ML992717">
    <property type="protein sequence ID" value="KAF2206600.1"/>
    <property type="molecule type" value="Genomic_DNA"/>
</dbReference>
<evidence type="ECO:0000313" key="1">
    <source>
        <dbReference type="EMBL" id="KAF2206600.1"/>
    </source>
</evidence>
<proteinExistence type="predicted"/>
<name>A0A6A6F027_9PEZI</name>
<dbReference type="Proteomes" id="UP000799539">
    <property type="component" value="Unassembled WGS sequence"/>
</dbReference>
<reference evidence="1" key="1">
    <citation type="journal article" date="2020" name="Stud. Mycol.">
        <title>101 Dothideomycetes genomes: a test case for predicting lifestyles and emergence of pathogens.</title>
        <authorList>
            <person name="Haridas S."/>
            <person name="Albert R."/>
            <person name="Binder M."/>
            <person name="Bloem J."/>
            <person name="Labutti K."/>
            <person name="Salamov A."/>
            <person name="Andreopoulos B."/>
            <person name="Baker S."/>
            <person name="Barry K."/>
            <person name="Bills G."/>
            <person name="Bluhm B."/>
            <person name="Cannon C."/>
            <person name="Castanera R."/>
            <person name="Culley D."/>
            <person name="Daum C."/>
            <person name="Ezra D."/>
            <person name="Gonzalez J."/>
            <person name="Henrissat B."/>
            <person name="Kuo A."/>
            <person name="Liang C."/>
            <person name="Lipzen A."/>
            <person name="Lutzoni F."/>
            <person name="Magnuson J."/>
            <person name="Mondo S."/>
            <person name="Nolan M."/>
            <person name="Ohm R."/>
            <person name="Pangilinan J."/>
            <person name="Park H.-J."/>
            <person name="Ramirez L."/>
            <person name="Alfaro M."/>
            <person name="Sun H."/>
            <person name="Tritt A."/>
            <person name="Yoshinaga Y."/>
            <person name="Zwiers L.-H."/>
            <person name="Turgeon B."/>
            <person name="Goodwin S."/>
            <person name="Spatafora J."/>
            <person name="Crous P."/>
            <person name="Grigoriev I."/>
        </authorList>
    </citation>
    <scope>NUCLEOTIDE SEQUENCE</scope>
    <source>
        <strain evidence="1">SCOH1-5</strain>
    </source>
</reference>
<keyword evidence="2" id="KW-1185">Reference proteome</keyword>
<dbReference type="AlphaFoldDB" id="A0A6A6F027"/>